<evidence type="ECO:0000256" key="3">
    <source>
        <dbReference type="ARBA" id="ARBA00022475"/>
    </source>
</evidence>
<proteinExistence type="predicted"/>
<feature type="transmembrane region" description="Helical" evidence="9">
    <location>
        <begin position="204"/>
        <end position="232"/>
    </location>
</feature>
<dbReference type="eggNOG" id="COG3715">
    <property type="taxonomic scope" value="Bacteria"/>
</dbReference>
<evidence type="ECO:0000256" key="1">
    <source>
        <dbReference type="ARBA" id="ARBA00004651"/>
    </source>
</evidence>
<keyword evidence="4 10" id="KW-0762">Sugar transport</keyword>
<reference evidence="10 13" key="2">
    <citation type="submission" date="2018-03" db="EMBL/GenBank/DDBJ databases">
        <title>The uncultured portion of the human microbiome is neutrally assembled.</title>
        <authorList>
            <person name="Jeraldo P."/>
            <person name="Boardman L."/>
            <person name="White B.A."/>
            <person name="Nelson H."/>
            <person name="Goldenfeld N."/>
            <person name="Chia N."/>
        </authorList>
    </citation>
    <scope>NUCLEOTIDE SEQUENCE [LARGE SCALE GENOMIC DNA]</scope>
    <source>
        <strain evidence="10">CIM:MAG 903</strain>
    </source>
</reference>
<reference evidence="11 12" key="1">
    <citation type="submission" date="2016-10" db="EMBL/GenBank/DDBJ databases">
        <authorList>
            <person name="de Groot N.N."/>
        </authorList>
    </citation>
    <scope>NUCLEOTIDE SEQUENCE [LARGE SCALE GENOMIC DNA]</scope>
    <source>
        <strain evidence="11 12">NLAE-zl-G419</strain>
    </source>
</reference>
<feature type="transmembrane region" description="Helical" evidence="9">
    <location>
        <begin position="71"/>
        <end position="88"/>
    </location>
</feature>
<evidence type="ECO:0000256" key="5">
    <source>
        <dbReference type="ARBA" id="ARBA00022683"/>
    </source>
</evidence>
<dbReference type="PROSITE" id="PS51106">
    <property type="entry name" value="PTS_EIIC_TYPE_4"/>
    <property type="match status" value="1"/>
</dbReference>
<evidence type="ECO:0000313" key="13">
    <source>
        <dbReference type="Proteomes" id="UP000246114"/>
    </source>
</evidence>
<evidence type="ECO:0000256" key="6">
    <source>
        <dbReference type="ARBA" id="ARBA00022692"/>
    </source>
</evidence>
<dbReference type="GO" id="GO:0005886">
    <property type="term" value="C:plasma membrane"/>
    <property type="evidence" value="ECO:0007669"/>
    <property type="project" value="UniProtKB-SubCell"/>
</dbReference>
<organism evidence="11 12">
    <name type="scientific">Clostridium cadaveris</name>
    <dbReference type="NCBI Taxonomy" id="1529"/>
    <lineage>
        <taxon>Bacteria</taxon>
        <taxon>Bacillati</taxon>
        <taxon>Bacillota</taxon>
        <taxon>Clostridia</taxon>
        <taxon>Eubacteriales</taxon>
        <taxon>Clostridiaceae</taxon>
        <taxon>Clostridium</taxon>
    </lineage>
</organism>
<dbReference type="GeneID" id="90546002"/>
<sequence length="260" mass="27698">MLEAILIGLVAALGVFGDQLGSLYINRPIILGPLVGLILGNVEQGLIIGASLELFFMGAVSVGAYIPPDTIVGGVLATAFAISMGNGIETAVTLAMPIALLSQAMGNFFNVFNSIILRFTDKYGEKGNYRGVVATHWLIGMLTIVRRFLLVFFAFYLGSEVVGNMINAIPEFVTSGMAAAAGLLPALGFAMLMRMTVNKQNVPYYFLGFALASYMKVPILGVAILGVILILVKFNFLEPKAAAVTVGGEVIEEVMEDEDF</sequence>
<accession>A0A1I2PL05</accession>
<dbReference type="OrthoDB" id="9815089at2"/>
<evidence type="ECO:0000256" key="2">
    <source>
        <dbReference type="ARBA" id="ARBA00022448"/>
    </source>
</evidence>
<evidence type="ECO:0000313" key="12">
    <source>
        <dbReference type="Proteomes" id="UP000182135"/>
    </source>
</evidence>
<evidence type="ECO:0000256" key="7">
    <source>
        <dbReference type="ARBA" id="ARBA00022989"/>
    </source>
</evidence>
<dbReference type="PANTHER" id="PTHR32502:SF8">
    <property type="entry name" value="N-ACETYLGALACTOSAMINE PERMEASE IIC COMPONENT 1"/>
    <property type="match status" value="1"/>
</dbReference>
<name>A0A1I2PL05_9CLOT</name>
<dbReference type="AlphaFoldDB" id="A0A1I2PL05"/>
<keyword evidence="6 9" id="KW-0812">Transmembrane</keyword>
<keyword evidence="3" id="KW-1003">Cell membrane</keyword>
<dbReference type="RefSeq" id="WP_027637688.1">
    <property type="nucleotide sequence ID" value="NZ_BAAACD010000002.1"/>
</dbReference>
<keyword evidence="8 9" id="KW-0472">Membrane</keyword>
<evidence type="ECO:0000256" key="9">
    <source>
        <dbReference type="SAM" id="Phobius"/>
    </source>
</evidence>
<keyword evidence="2" id="KW-0813">Transport</keyword>
<evidence type="ECO:0000256" key="4">
    <source>
        <dbReference type="ARBA" id="ARBA00022597"/>
    </source>
</evidence>
<feature type="transmembrane region" description="Helical" evidence="9">
    <location>
        <begin position="94"/>
        <end position="116"/>
    </location>
</feature>
<feature type="transmembrane region" description="Helical" evidence="9">
    <location>
        <begin position="172"/>
        <end position="192"/>
    </location>
</feature>
<keyword evidence="5" id="KW-0598">Phosphotransferase system</keyword>
<evidence type="ECO:0000313" key="10">
    <source>
        <dbReference type="EMBL" id="PWL51387.1"/>
    </source>
</evidence>
<dbReference type="Pfam" id="PF03609">
    <property type="entry name" value="EII-Sor"/>
    <property type="match status" value="1"/>
</dbReference>
<dbReference type="InterPro" id="IPR004700">
    <property type="entry name" value="PTS_IIC_man"/>
</dbReference>
<dbReference type="EMBL" id="FOOE01000029">
    <property type="protein sequence ID" value="SFG14677.1"/>
    <property type="molecule type" value="Genomic_DNA"/>
</dbReference>
<feature type="transmembrane region" description="Helical" evidence="9">
    <location>
        <begin position="137"/>
        <end position="157"/>
    </location>
</feature>
<evidence type="ECO:0000313" key="11">
    <source>
        <dbReference type="EMBL" id="SFG14677.1"/>
    </source>
</evidence>
<dbReference type="PANTHER" id="PTHR32502">
    <property type="entry name" value="N-ACETYLGALACTOSAMINE PERMEASE II COMPONENT-RELATED"/>
    <property type="match status" value="1"/>
</dbReference>
<dbReference type="GO" id="GO:0009401">
    <property type="term" value="P:phosphoenolpyruvate-dependent sugar phosphotransferase system"/>
    <property type="evidence" value="ECO:0007669"/>
    <property type="project" value="UniProtKB-KW"/>
</dbReference>
<comment type="subcellular location">
    <subcellularLocation>
        <location evidence="1">Cell membrane</location>
        <topology evidence="1">Multi-pass membrane protein</topology>
    </subcellularLocation>
</comment>
<dbReference type="STRING" id="1529.SAMN04487885_1295"/>
<dbReference type="Proteomes" id="UP000246114">
    <property type="component" value="Unassembled WGS sequence"/>
</dbReference>
<dbReference type="InterPro" id="IPR050303">
    <property type="entry name" value="GatZ_KbaZ_carbometab"/>
</dbReference>
<dbReference type="Proteomes" id="UP000182135">
    <property type="component" value="Unassembled WGS sequence"/>
</dbReference>
<gene>
    <name evidence="10" type="ORF">DBY38_14200</name>
    <name evidence="11" type="ORF">SAMN04487885_1295</name>
</gene>
<dbReference type="EMBL" id="QAMZ01000056">
    <property type="protein sequence ID" value="PWL51387.1"/>
    <property type="molecule type" value="Genomic_DNA"/>
</dbReference>
<keyword evidence="12" id="KW-1185">Reference proteome</keyword>
<keyword evidence="7 9" id="KW-1133">Transmembrane helix</keyword>
<protein>
    <submittedName>
        <fullName evidence="10">PTS sugar transporter subunit IIC</fullName>
    </submittedName>
    <submittedName>
        <fullName evidence="11">PTS system, mannose-specific IIC component</fullName>
    </submittedName>
</protein>
<evidence type="ECO:0000256" key="8">
    <source>
        <dbReference type="ARBA" id="ARBA00023136"/>
    </source>
</evidence>